<reference evidence="2 3" key="1">
    <citation type="submission" date="2020-05" db="EMBL/GenBank/DDBJ databases">
        <title>Horizontal transmission and recombination maintain forever young bacterial symbiont genomes.</title>
        <authorList>
            <person name="Russell S.L."/>
            <person name="Pepper-Tunick E."/>
            <person name="Svedberg J."/>
            <person name="Byrne A."/>
            <person name="Ruelas Castillo J."/>
            <person name="Vollmers C."/>
            <person name="Beinart R.A."/>
            <person name="Corbett-Detig R."/>
        </authorList>
    </citation>
    <scope>NUCLEOTIDE SEQUENCE [LARGE SCALE GENOMIC DNA]</scope>
    <source>
        <strain evidence="2">455</strain>
    </source>
</reference>
<dbReference type="AlphaFoldDB" id="A0A853F114"/>
<gene>
    <name evidence="2" type="ORF">H0A76_04725</name>
</gene>
<dbReference type="Pfam" id="PF00501">
    <property type="entry name" value="AMP-binding"/>
    <property type="match status" value="1"/>
</dbReference>
<dbReference type="EMBL" id="JACCHT010000001">
    <property type="protein sequence ID" value="NYT27246.1"/>
    <property type="molecule type" value="Genomic_DNA"/>
</dbReference>
<name>A0A853F114_9GAMM</name>
<sequence length="478" mass="54119">MFFCFKKRSFLSLEKEGDKLAVSGSDIDVSWSELKQKVDHQVIQLHKKTNGLTVPVILYGHKEADFIVLILACLILEIPFVPIDISYPEKRIDKVKQQLKKGLLVDVASGLITLFGKGEVCSQKNQNDPLTYVIFTSGSTGDPKGVQISASNVNNFIVWSQESFDLSSKQVFMNQALLSFDLSIFELVNALSLGASLVLMDRKVSLDIELFKGRFLAYHCNVWVSTPSFAFAFGFDKTFNDKNFPHLDLMIFCGEVLSRQLANLLLSHFSNLKLFNTYGPTETTVMVSSIQINRDILNTYKQLPIGNTNIDCHIDIQNSGIFEGNVTGELLISGKGVSIGYLNANNDNFTTNKEGVYYYATGDMAYQQDNRLFFAGRQDNMIKYNGHRIDLGEINHIIEQLEDVSNVRTLPLERNGRVIRLVAFIQTSDSSMDIINTYLEHRLPKYMIPSEYVFHSVFPLTHNLKIDSQQLLKQYMDF</sequence>
<dbReference type="InterPro" id="IPR045851">
    <property type="entry name" value="AMP-bd_C_sf"/>
</dbReference>
<dbReference type="GO" id="GO:0043041">
    <property type="term" value="P:amino acid activation for nonribosomal peptide biosynthetic process"/>
    <property type="evidence" value="ECO:0007669"/>
    <property type="project" value="TreeGrafter"/>
</dbReference>
<accession>A0A853F114</accession>
<comment type="caution">
    <text evidence="2">The sequence shown here is derived from an EMBL/GenBank/DDBJ whole genome shotgun (WGS) entry which is preliminary data.</text>
</comment>
<evidence type="ECO:0000313" key="2">
    <source>
        <dbReference type="EMBL" id="NYT27246.1"/>
    </source>
</evidence>
<evidence type="ECO:0000259" key="1">
    <source>
        <dbReference type="Pfam" id="PF00501"/>
    </source>
</evidence>
<dbReference type="InterPro" id="IPR020845">
    <property type="entry name" value="AMP-binding_CS"/>
</dbReference>
<dbReference type="GO" id="GO:0044550">
    <property type="term" value="P:secondary metabolite biosynthetic process"/>
    <property type="evidence" value="ECO:0007669"/>
    <property type="project" value="TreeGrafter"/>
</dbReference>
<protein>
    <submittedName>
        <fullName evidence="2">AMP-binding protein</fullName>
    </submittedName>
</protein>
<dbReference type="InterPro" id="IPR000873">
    <property type="entry name" value="AMP-dep_synth/lig_dom"/>
</dbReference>
<dbReference type="PROSITE" id="PS00455">
    <property type="entry name" value="AMP_BINDING"/>
    <property type="match status" value="1"/>
</dbReference>
<dbReference type="Gene3D" id="3.30.300.30">
    <property type="match status" value="1"/>
</dbReference>
<dbReference type="GO" id="GO:0031177">
    <property type="term" value="F:phosphopantetheine binding"/>
    <property type="evidence" value="ECO:0007669"/>
    <property type="project" value="TreeGrafter"/>
</dbReference>
<dbReference type="Proteomes" id="UP000568751">
    <property type="component" value="Unassembled WGS sequence"/>
</dbReference>
<evidence type="ECO:0000313" key="3">
    <source>
        <dbReference type="Proteomes" id="UP000568751"/>
    </source>
</evidence>
<dbReference type="SUPFAM" id="SSF56801">
    <property type="entry name" value="Acetyl-CoA synthetase-like"/>
    <property type="match status" value="1"/>
</dbReference>
<dbReference type="RefSeq" id="WP_369152737.1">
    <property type="nucleotide sequence ID" value="NZ_OZ156463.1"/>
</dbReference>
<organism evidence="2 3">
    <name type="scientific">Candidatus Thiodubiliella endoseptemdiera</name>
    <dbReference type="NCBI Taxonomy" id="2738886"/>
    <lineage>
        <taxon>Bacteria</taxon>
        <taxon>Pseudomonadati</taxon>
        <taxon>Pseudomonadota</taxon>
        <taxon>Gammaproteobacteria</taxon>
        <taxon>Candidatus Pseudothioglobaceae</taxon>
        <taxon>Candidatus Thiodubiliella</taxon>
    </lineage>
</organism>
<proteinExistence type="predicted"/>
<dbReference type="GO" id="GO:0005737">
    <property type="term" value="C:cytoplasm"/>
    <property type="evidence" value="ECO:0007669"/>
    <property type="project" value="TreeGrafter"/>
</dbReference>
<dbReference type="PANTHER" id="PTHR45527:SF1">
    <property type="entry name" value="FATTY ACID SYNTHASE"/>
    <property type="match status" value="1"/>
</dbReference>
<feature type="domain" description="AMP-dependent synthetase/ligase" evidence="1">
    <location>
        <begin position="14"/>
        <end position="342"/>
    </location>
</feature>
<dbReference type="Gene3D" id="3.40.50.12780">
    <property type="entry name" value="N-terminal domain of ligase-like"/>
    <property type="match status" value="1"/>
</dbReference>
<dbReference type="InterPro" id="IPR042099">
    <property type="entry name" value="ANL_N_sf"/>
</dbReference>
<dbReference type="PANTHER" id="PTHR45527">
    <property type="entry name" value="NONRIBOSOMAL PEPTIDE SYNTHETASE"/>
    <property type="match status" value="1"/>
</dbReference>